<accession>A0ABR4AGA5</accession>
<evidence type="ECO:0000256" key="1">
    <source>
        <dbReference type="SAM" id="MobiDB-lite"/>
    </source>
</evidence>
<feature type="region of interest" description="Disordered" evidence="1">
    <location>
        <begin position="64"/>
        <end position="116"/>
    </location>
</feature>
<evidence type="ECO:0000313" key="2">
    <source>
        <dbReference type="EMBL" id="KAL2044546.1"/>
    </source>
</evidence>
<proteinExistence type="predicted"/>
<organism evidence="2 3">
    <name type="scientific">Lepraria finkii</name>
    <dbReference type="NCBI Taxonomy" id="1340010"/>
    <lineage>
        <taxon>Eukaryota</taxon>
        <taxon>Fungi</taxon>
        <taxon>Dikarya</taxon>
        <taxon>Ascomycota</taxon>
        <taxon>Pezizomycotina</taxon>
        <taxon>Lecanoromycetes</taxon>
        <taxon>OSLEUM clade</taxon>
        <taxon>Lecanoromycetidae</taxon>
        <taxon>Lecanorales</taxon>
        <taxon>Lecanorineae</taxon>
        <taxon>Stereocaulaceae</taxon>
        <taxon>Lepraria</taxon>
    </lineage>
</organism>
<reference evidence="2 3" key="1">
    <citation type="submission" date="2024-09" db="EMBL/GenBank/DDBJ databases">
        <title>Rethinking Asexuality: The Enigmatic Case of Functional Sexual Genes in Lepraria (Stereocaulaceae).</title>
        <authorList>
            <person name="Doellman M."/>
            <person name="Sun Y."/>
            <person name="Barcenas-Pena A."/>
            <person name="Lumbsch H.T."/>
            <person name="Grewe F."/>
        </authorList>
    </citation>
    <scope>NUCLEOTIDE SEQUENCE [LARGE SCALE GENOMIC DNA]</scope>
    <source>
        <strain evidence="2 3">Grewe 0041</strain>
    </source>
</reference>
<dbReference type="EMBL" id="JBHFEH010000200">
    <property type="protein sequence ID" value="KAL2044546.1"/>
    <property type="molecule type" value="Genomic_DNA"/>
</dbReference>
<evidence type="ECO:0000313" key="3">
    <source>
        <dbReference type="Proteomes" id="UP001590951"/>
    </source>
</evidence>
<sequence>MLVKQDIEVGKVVFLRSPPPPFGCDFTRSERRSDDEDEDWLPDLRDIFSGDFYEMIDLTCDLESEHEEGQEWEGNSGGGGRGGFPPSREPDAPSPASTTQLLESGTDTERQSQETVHAHLRIRSASRVVSLAREVMRSHSESHVSVQDITFLHIEGQRETARGPEYLCVGKMWFKADAGVLSDLLQTYRKEIARNARLATLRNRKRMGEEVEAVQATRRKTVK</sequence>
<feature type="compositionally biased region" description="Polar residues" evidence="1">
    <location>
        <begin position="95"/>
        <end position="105"/>
    </location>
</feature>
<protein>
    <submittedName>
        <fullName evidence="2">Uncharacterized protein</fullName>
    </submittedName>
</protein>
<name>A0ABR4AGA5_9LECA</name>
<feature type="region of interest" description="Disordered" evidence="1">
    <location>
        <begin position="20"/>
        <end position="40"/>
    </location>
</feature>
<comment type="caution">
    <text evidence="2">The sequence shown here is derived from an EMBL/GenBank/DDBJ whole genome shotgun (WGS) entry which is preliminary data.</text>
</comment>
<keyword evidence="3" id="KW-1185">Reference proteome</keyword>
<gene>
    <name evidence="2" type="ORF">ABVK25_012399</name>
</gene>
<dbReference type="Proteomes" id="UP001590951">
    <property type="component" value="Unassembled WGS sequence"/>
</dbReference>